<organism evidence="1 2">
    <name type="scientific">Citrus sinensis</name>
    <name type="common">Sweet orange</name>
    <name type="synonym">Citrus aurantium var. sinensis</name>
    <dbReference type="NCBI Taxonomy" id="2711"/>
    <lineage>
        <taxon>Eukaryota</taxon>
        <taxon>Viridiplantae</taxon>
        <taxon>Streptophyta</taxon>
        <taxon>Embryophyta</taxon>
        <taxon>Tracheophyta</taxon>
        <taxon>Spermatophyta</taxon>
        <taxon>Magnoliopsida</taxon>
        <taxon>eudicotyledons</taxon>
        <taxon>Gunneridae</taxon>
        <taxon>Pentapetalae</taxon>
        <taxon>rosids</taxon>
        <taxon>malvids</taxon>
        <taxon>Sapindales</taxon>
        <taxon>Rutaceae</taxon>
        <taxon>Aurantioideae</taxon>
        <taxon>Citrus</taxon>
    </lineage>
</organism>
<keyword evidence="1" id="KW-0378">Hydrolase</keyword>
<evidence type="ECO:0000313" key="2">
    <source>
        <dbReference type="Proteomes" id="UP000829398"/>
    </source>
</evidence>
<protein>
    <submittedName>
        <fullName evidence="1">ADP-ribosyl cyclase/cyclic ADP-ribose hydrolase</fullName>
    </submittedName>
</protein>
<comment type="caution">
    <text evidence="1">The sequence shown here is derived from an EMBL/GenBank/DDBJ whole genome shotgun (WGS) entry which is preliminary data.</text>
</comment>
<proteinExistence type="predicted"/>
<gene>
    <name evidence="1" type="ORF">KPL71_009440</name>
</gene>
<dbReference type="EMBL" id="CM039172">
    <property type="protein sequence ID" value="KAH9783784.1"/>
    <property type="molecule type" value="Genomic_DNA"/>
</dbReference>
<name>A0ACB8MED2_CITSI</name>
<sequence length="514" mass="58148">MASSSSTSSSRLTSHSNYDVFLSFRGEDTRDNFTSHLHAALDEISPALLRAIEASKISVIIFSKDYASSKWCLDELVKVLECRQMNGQMVVPVFYHVDPSDVRKQTGSFGDAFSKHEKRQLKKTPEKVQKWRHALTEASNLSGWASKEIRSEAHLLDVVVKDILKKVENITVSTYPNGLVGLNSQIEKIKSLLCLGRLDFKIVGIWGMGGIGKTTIAGVIFNQISKEFESKCFLVNVREESEKGGGLLHLRDQVLSEVFEENFRIRTPNLPEYVRERLQRTKVLIVLDDVNKVGQLEYLIGGLERFGLGSRIIVTTRDRRVLDNFGVGNIYKVNGLKYREALELFCSCAFKENHCPEDLLVHSKRILDYANGNPLAVRVLGSFLRQKSKLDWENALDNLKRISDPDIYDVLKISYNEIKAEEKSLFLDISCFFNGQDKDSVLKMIDDSSFAHYGLNLLPLLLPVLSAVRSLDLRDCGITKIPKDCGKISQLKCLNLRNCNMLQSIPELPLRLER</sequence>
<dbReference type="Proteomes" id="UP000829398">
    <property type="component" value="Chromosome 3"/>
</dbReference>
<reference evidence="2" key="1">
    <citation type="journal article" date="2023" name="Hortic. Res.">
        <title>A chromosome-level phased genome enabling allele-level studies in sweet orange: a case study on citrus Huanglongbing tolerance.</title>
        <authorList>
            <person name="Wu B."/>
            <person name="Yu Q."/>
            <person name="Deng Z."/>
            <person name="Duan Y."/>
            <person name="Luo F."/>
            <person name="Gmitter F. Jr."/>
        </authorList>
    </citation>
    <scope>NUCLEOTIDE SEQUENCE [LARGE SCALE GENOMIC DNA]</scope>
    <source>
        <strain evidence="2">cv. Valencia</strain>
    </source>
</reference>
<accession>A0ACB8MED2</accession>
<evidence type="ECO:0000313" key="1">
    <source>
        <dbReference type="EMBL" id="KAH9783784.1"/>
    </source>
</evidence>
<keyword evidence="2" id="KW-1185">Reference proteome</keyword>